<sequence>KKLQEKFSKKLFLVLTEAGNTDYGNQELKEQIRSFLEIYLEKEKKIDKSKETYKKAQPPSSSKRKQKEVEIIREEKQKEVEITRKKKAKKKVKITRRKEVIQRKIQEIKDPEQYIDR</sequence>
<dbReference type="EMBL" id="CAJVQB010012330">
    <property type="protein sequence ID" value="CAG8754704.1"/>
    <property type="molecule type" value="Genomic_DNA"/>
</dbReference>
<feature type="non-terminal residue" evidence="2">
    <location>
        <position position="1"/>
    </location>
</feature>
<comment type="caution">
    <text evidence="2">The sequence shown here is derived from an EMBL/GenBank/DDBJ whole genome shotgun (WGS) entry which is preliminary data.</text>
</comment>
<reference evidence="2 3" key="1">
    <citation type="submission" date="2021-06" db="EMBL/GenBank/DDBJ databases">
        <authorList>
            <person name="Kallberg Y."/>
            <person name="Tangrot J."/>
            <person name="Rosling A."/>
        </authorList>
    </citation>
    <scope>NUCLEOTIDE SEQUENCE [LARGE SCALE GENOMIC DNA]</scope>
    <source>
        <strain evidence="2 3">120-4 pot B 10/14</strain>
    </source>
</reference>
<name>A0ABN7VDC3_GIGMA</name>
<dbReference type="Proteomes" id="UP000789901">
    <property type="component" value="Unassembled WGS sequence"/>
</dbReference>
<evidence type="ECO:0000256" key="1">
    <source>
        <dbReference type="SAM" id="MobiDB-lite"/>
    </source>
</evidence>
<feature type="region of interest" description="Disordered" evidence="1">
    <location>
        <begin position="49"/>
        <end position="69"/>
    </location>
</feature>
<accession>A0ABN7VDC3</accession>
<proteinExistence type="predicted"/>
<evidence type="ECO:0000313" key="2">
    <source>
        <dbReference type="EMBL" id="CAG8754704.1"/>
    </source>
</evidence>
<protein>
    <submittedName>
        <fullName evidence="2">33783_t:CDS:1</fullName>
    </submittedName>
</protein>
<organism evidence="2 3">
    <name type="scientific">Gigaspora margarita</name>
    <dbReference type="NCBI Taxonomy" id="4874"/>
    <lineage>
        <taxon>Eukaryota</taxon>
        <taxon>Fungi</taxon>
        <taxon>Fungi incertae sedis</taxon>
        <taxon>Mucoromycota</taxon>
        <taxon>Glomeromycotina</taxon>
        <taxon>Glomeromycetes</taxon>
        <taxon>Diversisporales</taxon>
        <taxon>Gigasporaceae</taxon>
        <taxon>Gigaspora</taxon>
    </lineage>
</organism>
<keyword evidence="3" id="KW-1185">Reference proteome</keyword>
<gene>
    <name evidence="2" type="ORF">GMARGA_LOCUS16787</name>
</gene>
<evidence type="ECO:0000313" key="3">
    <source>
        <dbReference type="Proteomes" id="UP000789901"/>
    </source>
</evidence>